<dbReference type="EMBL" id="JAGGKS010000008">
    <property type="protein sequence ID" value="MBP1926795.1"/>
    <property type="molecule type" value="Genomic_DNA"/>
</dbReference>
<dbReference type="SUPFAM" id="SSF89360">
    <property type="entry name" value="HesB-like domain"/>
    <property type="match status" value="1"/>
</dbReference>
<proteinExistence type="predicted"/>
<comment type="caution">
    <text evidence="1">The sequence shown here is derived from an EMBL/GenBank/DDBJ whole genome shotgun (WGS) entry which is preliminary data.</text>
</comment>
<evidence type="ECO:0000313" key="1">
    <source>
        <dbReference type="EMBL" id="MBP1926795.1"/>
    </source>
</evidence>
<organism evidence="1 2">
    <name type="scientific">Sedimentibacter acidaminivorans</name>
    <dbReference type="NCBI Taxonomy" id="913099"/>
    <lineage>
        <taxon>Bacteria</taxon>
        <taxon>Bacillati</taxon>
        <taxon>Bacillota</taxon>
        <taxon>Tissierellia</taxon>
        <taxon>Sedimentibacter</taxon>
    </lineage>
</organism>
<dbReference type="Gene3D" id="2.60.300.12">
    <property type="entry name" value="HesB-like domain"/>
    <property type="match status" value="1"/>
</dbReference>
<keyword evidence="2" id="KW-1185">Reference proteome</keyword>
<dbReference type="Proteomes" id="UP001519342">
    <property type="component" value="Unassembled WGS sequence"/>
</dbReference>
<sequence length="115" mass="12426">MKNIFISDIAYKEFKDLLDENNVESCNIRINISEYTCSGPIFNIMVSEANAEDHTEVINDITFIVEKSILAEYGGFIIVSNEENDGNGVGLKPVVLPSSGCSGECGSCGGCGDEY</sequence>
<dbReference type="RefSeq" id="WP_209512516.1">
    <property type="nucleotide sequence ID" value="NZ_JAGGKS010000008.1"/>
</dbReference>
<accession>A0ABS4GGH3</accession>
<dbReference type="NCBIfam" id="TIGR01911">
    <property type="entry name" value="HesB_rel_seleno"/>
    <property type="match status" value="1"/>
</dbReference>
<name>A0ABS4GGH3_9FIRM</name>
<dbReference type="InterPro" id="IPR010965">
    <property type="entry name" value="HesB-rel_seleno"/>
</dbReference>
<gene>
    <name evidence="1" type="ORF">J2Z76_002665</name>
</gene>
<protein>
    <submittedName>
        <fullName evidence="1">HesB-like selenoprotein</fullName>
    </submittedName>
</protein>
<evidence type="ECO:0000313" key="2">
    <source>
        <dbReference type="Proteomes" id="UP001519342"/>
    </source>
</evidence>
<reference evidence="1 2" key="1">
    <citation type="submission" date="2021-03" db="EMBL/GenBank/DDBJ databases">
        <title>Genomic Encyclopedia of Type Strains, Phase IV (KMG-IV): sequencing the most valuable type-strain genomes for metagenomic binning, comparative biology and taxonomic classification.</title>
        <authorList>
            <person name="Goeker M."/>
        </authorList>
    </citation>
    <scope>NUCLEOTIDE SEQUENCE [LARGE SCALE GENOMIC DNA]</scope>
    <source>
        <strain evidence="1 2">DSM 24004</strain>
    </source>
</reference>
<dbReference type="InterPro" id="IPR035903">
    <property type="entry name" value="HesB-like_dom_sf"/>
</dbReference>